<protein>
    <submittedName>
        <fullName evidence="13">Fatty acid desaturase</fullName>
        <ecNumber evidence="13">1.14.19.-</ecNumber>
    </submittedName>
</protein>
<organism evidence="13 14">
    <name type="scientific">Gemmata palustris</name>
    <dbReference type="NCBI Taxonomy" id="2822762"/>
    <lineage>
        <taxon>Bacteria</taxon>
        <taxon>Pseudomonadati</taxon>
        <taxon>Planctomycetota</taxon>
        <taxon>Planctomycetia</taxon>
        <taxon>Gemmatales</taxon>
        <taxon>Gemmataceae</taxon>
        <taxon>Gemmata</taxon>
    </lineage>
</organism>
<dbReference type="PANTHER" id="PTHR11351">
    <property type="entry name" value="ACYL-COA DESATURASE"/>
    <property type="match status" value="1"/>
</dbReference>
<dbReference type="Pfam" id="PF00487">
    <property type="entry name" value="FA_desaturase"/>
    <property type="match status" value="1"/>
</dbReference>
<feature type="compositionally biased region" description="Low complexity" evidence="10">
    <location>
        <begin position="1"/>
        <end position="10"/>
    </location>
</feature>
<evidence type="ECO:0000313" key="13">
    <source>
        <dbReference type="EMBL" id="MBP3954358.1"/>
    </source>
</evidence>
<dbReference type="EMBL" id="JAGKQQ010000001">
    <property type="protein sequence ID" value="MBP3954358.1"/>
    <property type="molecule type" value="Genomic_DNA"/>
</dbReference>
<keyword evidence="14" id="KW-1185">Reference proteome</keyword>
<keyword evidence="6 13" id="KW-0560">Oxidoreductase</keyword>
<dbReference type="EC" id="1.14.19.-" evidence="13"/>
<keyword evidence="7" id="KW-0408">Iron</keyword>
<evidence type="ECO:0000256" key="8">
    <source>
        <dbReference type="ARBA" id="ARBA00023098"/>
    </source>
</evidence>
<keyword evidence="9 11" id="KW-0472">Membrane</keyword>
<feature type="transmembrane region" description="Helical" evidence="11">
    <location>
        <begin position="195"/>
        <end position="215"/>
    </location>
</feature>
<comment type="subcellular location">
    <subcellularLocation>
        <location evidence="1">Membrane</location>
        <topology evidence="1">Multi-pass membrane protein</topology>
    </subcellularLocation>
</comment>
<evidence type="ECO:0000313" key="14">
    <source>
        <dbReference type="Proteomes" id="UP000676565"/>
    </source>
</evidence>
<comment type="caution">
    <text evidence="13">The sequence shown here is derived from an EMBL/GenBank/DDBJ whole genome shotgun (WGS) entry which is preliminary data.</text>
</comment>
<feature type="transmembrane region" description="Helical" evidence="11">
    <location>
        <begin position="75"/>
        <end position="97"/>
    </location>
</feature>
<comment type="similarity">
    <text evidence="2">Belongs to the fatty acid desaturase type 2 family.</text>
</comment>
<dbReference type="CDD" id="cd03505">
    <property type="entry name" value="Delta9-FADS-like"/>
    <property type="match status" value="1"/>
</dbReference>
<feature type="region of interest" description="Disordered" evidence="10">
    <location>
        <begin position="1"/>
        <end position="22"/>
    </location>
</feature>
<keyword evidence="3 11" id="KW-0812">Transmembrane</keyword>
<accession>A0ABS5BNB3</accession>
<evidence type="ECO:0000256" key="11">
    <source>
        <dbReference type="SAM" id="Phobius"/>
    </source>
</evidence>
<keyword evidence="8" id="KW-0443">Lipid metabolism</keyword>
<evidence type="ECO:0000256" key="5">
    <source>
        <dbReference type="ARBA" id="ARBA00022989"/>
    </source>
</evidence>
<gene>
    <name evidence="13" type="ORF">J8F10_03480</name>
</gene>
<dbReference type="PRINTS" id="PR00075">
    <property type="entry name" value="FACDDSATRASE"/>
</dbReference>
<evidence type="ECO:0000256" key="9">
    <source>
        <dbReference type="ARBA" id="ARBA00023136"/>
    </source>
</evidence>
<dbReference type="Proteomes" id="UP000676565">
    <property type="component" value="Unassembled WGS sequence"/>
</dbReference>
<dbReference type="GO" id="GO:0016491">
    <property type="term" value="F:oxidoreductase activity"/>
    <property type="evidence" value="ECO:0007669"/>
    <property type="project" value="UniProtKB-KW"/>
</dbReference>
<proteinExistence type="inferred from homology"/>
<keyword evidence="4" id="KW-0276">Fatty acid metabolism</keyword>
<sequence>MPTLSSTSLPSAPPATEPNESVPEAILPPPQQVFSTGRKVLSWVTTFVGVSVPLVGLAAGIVLAVGWGYFGWVDFALLVGMYLMSMLGVTVGFHRLFTHRSFQTVRPIQVLFGVLGSMSFQGPLLDWVGRHRLHHQHSDKDGDPHSPYPHTRGLKGWLQGFWHSHIGWAFSPMPDGLDRYAGDWRRDPVIRTVSALFPLWALLGVLIPAAIGYAFGGWHGALTGFVWGGLVRILLGHHATWSVNSICHLWGSKPYAAGDESRNNVLVGVVALGEGWHNNHHAFPSSARHGLQWWQFDLSWLVIRGLALCGLAWRVRLPSRGELIARAADGERSMPATGTAS</sequence>
<keyword evidence="5 11" id="KW-1133">Transmembrane helix</keyword>
<evidence type="ECO:0000256" key="4">
    <source>
        <dbReference type="ARBA" id="ARBA00022832"/>
    </source>
</evidence>
<name>A0ABS5BNB3_9BACT</name>
<evidence type="ECO:0000256" key="1">
    <source>
        <dbReference type="ARBA" id="ARBA00004141"/>
    </source>
</evidence>
<evidence type="ECO:0000256" key="10">
    <source>
        <dbReference type="SAM" id="MobiDB-lite"/>
    </source>
</evidence>
<reference evidence="13 14" key="1">
    <citation type="submission" date="2021-04" db="EMBL/GenBank/DDBJ databases">
        <authorList>
            <person name="Ivanova A."/>
        </authorList>
    </citation>
    <scope>NUCLEOTIDE SEQUENCE [LARGE SCALE GENOMIC DNA]</scope>
    <source>
        <strain evidence="13 14">G18</strain>
    </source>
</reference>
<dbReference type="PANTHER" id="PTHR11351:SF3">
    <property type="entry name" value="BLL4393 PROTEIN"/>
    <property type="match status" value="1"/>
</dbReference>
<evidence type="ECO:0000259" key="12">
    <source>
        <dbReference type="Pfam" id="PF00487"/>
    </source>
</evidence>
<evidence type="ECO:0000256" key="6">
    <source>
        <dbReference type="ARBA" id="ARBA00023002"/>
    </source>
</evidence>
<feature type="domain" description="Fatty acid desaturase" evidence="12">
    <location>
        <begin position="72"/>
        <end position="297"/>
    </location>
</feature>
<dbReference type="InterPro" id="IPR005804">
    <property type="entry name" value="FA_desaturase_dom"/>
</dbReference>
<evidence type="ECO:0000256" key="3">
    <source>
        <dbReference type="ARBA" id="ARBA00022692"/>
    </source>
</evidence>
<feature type="transmembrane region" description="Helical" evidence="11">
    <location>
        <begin position="40"/>
        <end position="69"/>
    </location>
</feature>
<evidence type="ECO:0000256" key="2">
    <source>
        <dbReference type="ARBA" id="ARBA00008749"/>
    </source>
</evidence>
<evidence type="ECO:0000256" key="7">
    <source>
        <dbReference type="ARBA" id="ARBA00023004"/>
    </source>
</evidence>
<dbReference type="InterPro" id="IPR015876">
    <property type="entry name" value="Acyl-CoA_DS"/>
</dbReference>